<dbReference type="SUPFAM" id="SSF159941">
    <property type="entry name" value="MM3350-like"/>
    <property type="match status" value="1"/>
</dbReference>
<feature type="non-terminal residue" evidence="2">
    <location>
        <position position="1"/>
    </location>
</feature>
<dbReference type="AlphaFoldDB" id="X1B1Q3"/>
<dbReference type="PANTHER" id="PTHR41878">
    <property type="entry name" value="LEXA REPRESSOR-RELATED"/>
    <property type="match status" value="1"/>
</dbReference>
<dbReference type="EMBL" id="BART01016155">
    <property type="protein sequence ID" value="GAG78193.1"/>
    <property type="molecule type" value="Genomic_DNA"/>
</dbReference>
<dbReference type="PANTHER" id="PTHR41878:SF1">
    <property type="entry name" value="TNPR PROTEIN"/>
    <property type="match status" value="1"/>
</dbReference>
<evidence type="ECO:0000259" key="1">
    <source>
        <dbReference type="Pfam" id="PF07929"/>
    </source>
</evidence>
<protein>
    <recommendedName>
        <fullName evidence="1">Plasmid pRiA4b Orf3-like domain-containing protein</fullName>
    </recommendedName>
</protein>
<reference evidence="2" key="1">
    <citation type="journal article" date="2014" name="Front. Microbiol.">
        <title>High frequency of phylogenetically diverse reductive dehalogenase-homologous genes in deep subseafloor sedimentary metagenomes.</title>
        <authorList>
            <person name="Kawai M."/>
            <person name="Futagami T."/>
            <person name="Toyoda A."/>
            <person name="Takaki Y."/>
            <person name="Nishi S."/>
            <person name="Hori S."/>
            <person name="Arai W."/>
            <person name="Tsubouchi T."/>
            <person name="Morono Y."/>
            <person name="Uchiyama I."/>
            <person name="Ito T."/>
            <person name="Fujiyama A."/>
            <person name="Inagaki F."/>
            <person name="Takami H."/>
        </authorList>
    </citation>
    <scope>NUCLEOTIDE SEQUENCE</scope>
    <source>
        <strain evidence="2">Expedition CK06-06</strain>
    </source>
</reference>
<accession>X1B1Q3</accession>
<dbReference type="Gene3D" id="3.10.290.30">
    <property type="entry name" value="MM3350-like"/>
    <property type="match status" value="1"/>
</dbReference>
<feature type="domain" description="Plasmid pRiA4b Orf3-like" evidence="1">
    <location>
        <begin position="30"/>
        <end position="198"/>
    </location>
</feature>
<name>X1B1Q3_9ZZZZ</name>
<dbReference type="Pfam" id="PF07929">
    <property type="entry name" value="PRiA4_ORF3"/>
    <property type="match status" value="1"/>
</dbReference>
<gene>
    <name evidence="2" type="ORF">S01H4_31160</name>
</gene>
<sequence length="216" mass="25586">SESRVGWLILFTQKVSMRNMSSKKSSTENIYQIKVTLRDSKPPIWRRLLVSGKATLFDLHKTIQVAMGWTNSHLHQFIVAGEYYSIPSEEDWEPVIDERKYRLAEIAPTEQSKFIYKYDFGDSWEHEVVVEKILPFDLETEYPYCKEGKRACPPEDVGGVWGFEEFLEAMKDPKHEEHESYVEWWGGQYDPEAIDLDEINQVLQEIDQIDWWWEDL</sequence>
<evidence type="ECO:0000313" key="2">
    <source>
        <dbReference type="EMBL" id="GAG78193.1"/>
    </source>
</evidence>
<proteinExistence type="predicted"/>
<organism evidence="2">
    <name type="scientific">marine sediment metagenome</name>
    <dbReference type="NCBI Taxonomy" id="412755"/>
    <lineage>
        <taxon>unclassified sequences</taxon>
        <taxon>metagenomes</taxon>
        <taxon>ecological metagenomes</taxon>
    </lineage>
</organism>
<dbReference type="InterPro" id="IPR024047">
    <property type="entry name" value="MM3350-like_sf"/>
</dbReference>
<dbReference type="InterPro" id="IPR012912">
    <property type="entry name" value="Plasmid_pRiA4b_Orf3-like"/>
</dbReference>
<comment type="caution">
    <text evidence="2">The sequence shown here is derived from an EMBL/GenBank/DDBJ whole genome shotgun (WGS) entry which is preliminary data.</text>
</comment>